<name>A0AAD5X204_9FUNG</name>
<reference evidence="2" key="1">
    <citation type="submission" date="2020-05" db="EMBL/GenBank/DDBJ databases">
        <title>Phylogenomic resolution of chytrid fungi.</title>
        <authorList>
            <person name="Stajich J.E."/>
            <person name="Amses K."/>
            <person name="Simmons R."/>
            <person name="Seto K."/>
            <person name="Myers J."/>
            <person name="Bonds A."/>
            <person name="Quandt C.A."/>
            <person name="Barry K."/>
            <person name="Liu P."/>
            <person name="Grigoriev I."/>
            <person name="Longcore J.E."/>
            <person name="James T.Y."/>
        </authorList>
    </citation>
    <scope>NUCLEOTIDE SEQUENCE</scope>
    <source>
        <strain evidence="2">JEL0318</strain>
    </source>
</reference>
<feature type="compositionally biased region" description="Polar residues" evidence="1">
    <location>
        <begin position="449"/>
        <end position="461"/>
    </location>
</feature>
<keyword evidence="3" id="KW-1185">Reference proteome</keyword>
<feature type="region of interest" description="Disordered" evidence="1">
    <location>
        <begin position="314"/>
        <end position="551"/>
    </location>
</feature>
<gene>
    <name evidence="2" type="ORF">HK097_011284</name>
</gene>
<feature type="compositionally biased region" description="Basic and acidic residues" evidence="1">
    <location>
        <begin position="206"/>
        <end position="223"/>
    </location>
</feature>
<sequence length="551" mass="59189">MVFHAPNVTSEQITDLESSKIRSFSEIQSTILAEVVADVKSKAPNGTKLDVPAASKRKRSVDMGEGSPAKKTKADDVNHPQSIRVPDVNFHVLPGQRSDWLRRTHSAANLTYASEYDDLAFAPLTSSLTDPSPIPPDTLPNLSPNLASKYYAITGHITGQLEAKIRQYEEICGQYRHSLNFAKRLEGIGKEQLWRMARFEGRVGGEKKEVGKERTHRDGGREETDVEEEAPPLERREKAGPRSVVAFDVSGEETIVAEDMVEGTQGADGKEDEVMADRVDEPRGDEGKREGAAVDRDVVVPEAGKALEVVREESGQVEAMDVDRDNVVGETEEVEAGVAPPASAGSVLTQGGEESNIETAAPVPMDVDEGVGLSSEVIAQPRRDSTTSDVIPERRLAGPPPDDEKEDGELSDEAPSAAPSVGSTTPAIETEFKLNPISPGESTPPVLPPQSTTQQLLSSPVRSEPALEPVLAPAPEPVSEPQPEPTPEPAPEPVSEPPAAAPEPPPPEPKPVVKKRITLKDYKKREADAAEHEKNVEKGGKGEEGKKDGEG</sequence>
<feature type="compositionally biased region" description="Low complexity" evidence="1">
    <location>
        <begin position="336"/>
        <end position="347"/>
    </location>
</feature>
<feature type="compositionally biased region" description="Basic and acidic residues" evidence="1">
    <location>
        <begin position="381"/>
        <end position="396"/>
    </location>
</feature>
<proteinExistence type="predicted"/>
<evidence type="ECO:0000313" key="3">
    <source>
        <dbReference type="Proteomes" id="UP001212841"/>
    </source>
</evidence>
<evidence type="ECO:0000256" key="1">
    <source>
        <dbReference type="SAM" id="MobiDB-lite"/>
    </source>
</evidence>
<feature type="region of interest" description="Disordered" evidence="1">
    <location>
        <begin position="44"/>
        <end position="81"/>
    </location>
</feature>
<feature type="region of interest" description="Disordered" evidence="1">
    <location>
        <begin position="206"/>
        <end position="240"/>
    </location>
</feature>
<dbReference type="PANTHER" id="PTHR36721">
    <property type="entry name" value="PROLINE-RICH FAMILY PROTEIN"/>
    <property type="match status" value="1"/>
</dbReference>
<dbReference type="EMBL" id="JADGJD010000913">
    <property type="protein sequence ID" value="KAJ3047702.1"/>
    <property type="molecule type" value="Genomic_DNA"/>
</dbReference>
<protein>
    <submittedName>
        <fullName evidence="2">Uncharacterized protein</fullName>
    </submittedName>
</protein>
<dbReference type="PANTHER" id="PTHR36721:SF1">
    <property type="entry name" value="OS04G0446401 PROTEIN"/>
    <property type="match status" value="1"/>
</dbReference>
<feature type="compositionally biased region" description="Pro residues" evidence="1">
    <location>
        <begin position="472"/>
        <end position="510"/>
    </location>
</feature>
<feature type="non-terminal residue" evidence="2">
    <location>
        <position position="1"/>
    </location>
</feature>
<organism evidence="2 3">
    <name type="scientific">Rhizophlyctis rosea</name>
    <dbReference type="NCBI Taxonomy" id="64517"/>
    <lineage>
        <taxon>Eukaryota</taxon>
        <taxon>Fungi</taxon>
        <taxon>Fungi incertae sedis</taxon>
        <taxon>Chytridiomycota</taxon>
        <taxon>Chytridiomycota incertae sedis</taxon>
        <taxon>Chytridiomycetes</taxon>
        <taxon>Rhizophlyctidales</taxon>
        <taxon>Rhizophlyctidaceae</taxon>
        <taxon>Rhizophlyctis</taxon>
    </lineage>
</organism>
<comment type="caution">
    <text evidence="2">The sequence shown here is derived from an EMBL/GenBank/DDBJ whole genome shotgun (WGS) entry which is preliminary data.</text>
</comment>
<dbReference type="AlphaFoldDB" id="A0AAD5X204"/>
<evidence type="ECO:0000313" key="2">
    <source>
        <dbReference type="EMBL" id="KAJ3047702.1"/>
    </source>
</evidence>
<accession>A0AAD5X204</accession>
<feature type="compositionally biased region" description="Basic and acidic residues" evidence="1">
    <location>
        <begin position="518"/>
        <end position="551"/>
    </location>
</feature>
<feature type="compositionally biased region" description="Acidic residues" evidence="1">
    <location>
        <begin position="401"/>
        <end position="412"/>
    </location>
</feature>
<dbReference type="Proteomes" id="UP001212841">
    <property type="component" value="Unassembled WGS sequence"/>
</dbReference>